<protein>
    <recommendedName>
        <fullName evidence="4">Helix-turn-helix domain-containing protein</fullName>
    </recommendedName>
</protein>
<evidence type="ECO:0000256" key="1">
    <source>
        <dbReference type="SAM" id="MobiDB-lite"/>
    </source>
</evidence>
<gene>
    <name evidence="2" type="ORF">NWFMUON74_61090</name>
</gene>
<dbReference type="KEGG" id="nwl:NWFMUON74_61090"/>
<dbReference type="Proteomes" id="UP000516173">
    <property type="component" value="Chromosome"/>
</dbReference>
<name>A0A7G1KT04_9NOCA</name>
<dbReference type="EMBL" id="AP023396">
    <property type="protein sequence ID" value="BCK58337.1"/>
    <property type="molecule type" value="Genomic_DNA"/>
</dbReference>
<dbReference type="InterPro" id="IPR036390">
    <property type="entry name" value="WH_DNA-bd_sf"/>
</dbReference>
<proteinExistence type="predicted"/>
<feature type="compositionally biased region" description="Pro residues" evidence="1">
    <location>
        <begin position="105"/>
        <end position="116"/>
    </location>
</feature>
<dbReference type="InterPro" id="IPR036388">
    <property type="entry name" value="WH-like_DNA-bd_sf"/>
</dbReference>
<dbReference type="SUPFAM" id="SSF46785">
    <property type="entry name" value="Winged helix' DNA-binding domain"/>
    <property type="match status" value="1"/>
</dbReference>
<reference evidence="2 3" key="1">
    <citation type="submission" date="2020-08" db="EMBL/GenBank/DDBJ databases">
        <title>Genome Sequencing of Nocardia wallacei strain FMUON74 and assembly.</title>
        <authorList>
            <person name="Toyokawa M."/>
            <person name="Uesaka K."/>
        </authorList>
    </citation>
    <scope>NUCLEOTIDE SEQUENCE [LARGE SCALE GENOMIC DNA]</scope>
    <source>
        <strain evidence="2 3">FMUON74</strain>
    </source>
</reference>
<feature type="compositionally biased region" description="Basic residues" evidence="1">
    <location>
        <begin position="269"/>
        <end position="280"/>
    </location>
</feature>
<evidence type="ECO:0000313" key="2">
    <source>
        <dbReference type="EMBL" id="BCK58337.1"/>
    </source>
</evidence>
<feature type="region of interest" description="Disordered" evidence="1">
    <location>
        <begin position="268"/>
        <end position="299"/>
    </location>
</feature>
<feature type="compositionally biased region" description="Pro residues" evidence="1">
    <location>
        <begin position="286"/>
        <end position="299"/>
    </location>
</feature>
<sequence length="299" mass="31459">MKVWGAIARRMNAKTRQGFPKRKTLAEMIGMSLSAVDRALRELRRLGALVCRPRWRADGGRSSNDYLLLWEPLTDLLSSVDAGTPLVISDEGPSSDVVMGSTPEPVGPAAPAPTSAPPVTGGETGTPLVIGDEGVRGLIESYQDPGGSIRPGALGAEPAGGAGSPLPTTCPQHPEGTPEPCGPCRWYRVTAKAREEERAAAAEQARQEAARARAAQVAAAEHQHRLAAAAGCDDCDAEGNRPDGSICDHRNDAARLAAVAAFRVAQATKPRRFSRPRWTRQRPADLPLPAPAPIPGVTG</sequence>
<dbReference type="Gene3D" id="1.10.10.10">
    <property type="entry name" value="Winged helix-like DNA-binding domain superfamily/Winged helix DNA-binding domain"/>
    <property type="match status" value="1"/>
</dbReference>
<evidence type="ECO:0000313" key="3">
    <source>
        <dbReference type="Proteomes" id="UP000516173"/>
    </source>
</evidence>
<evidence type="ECO:0008006" key="4">
    <source>
        <dbReference type="Google" id="ProtNLM"/>
    </source>
</evidence>
<dbReference type="AlphaFoldDB" id="A0A7G1KT04"/>
<accession>A0A7G1KT04</accession>
<keyword evidence="3" id="KW-1185">Reference proteome</keyword>
<feature type="region of interest" description="Disordered" evidence="1">
    <location>
        <begin position="87"/>
        <end position="121"/>
    </location>
</feature>
<organism evidence="2 3">
    <name type="scientific">Nocardia wallacei</name>
    <dbReference type="NCBI Taxonomy" id="480035"/>
    <lineage>
        <taxon>Bacteria</taxon>
        <taxon>Bacillati</taxon>
        <taxon>Actinomycetota</taxon>
        <taxon>Actinomycetes</taxon>
        <taxon>Mycobacteriales</taxon>
        <taxon>Nocardiaceae</taxon>
        <taxon>Nocardia</taxon>
    </lineage>
</organism>